<evidence type="ECO:0000313" key="1">
    <source>
        <dbReference type="EMBL" id="QVI62135.1"/>
    </source>
</evidence>
<evidence type="ECO:0008006" key="3">
    <source>
        <dbReference type="Google" id="ProtNLM"/>
    </source>
</evidence>
<dbReference type="RefSeq" id="WP_207339703.1">
    <property type="nucleotide sequence ID" value="NZ_CP074405.1"/>
</dbReference>
<proteinExistence type="predicted"/>
<keyword evidence="2" id="KW-1185">Reference proteome</keyword>
<sequence length="101" mass="10625">MVDPVARAQGRVDELRWLLHDLSAACEGVPGLARPAGAVGAPGSWTGSAADRLHRDELAPAAQRLPRALDAALQAVRDELAHAERTLSGARASARDDLDAR</sequence>
<dbReference type="EMBL" id="CP074405">
    <property type="protein sequence ID" value="QVI62135.1"/>
    <property type="molecule type" value="Genomic_DNA"/>
</dbReference>
<dbReference type="Proteomes" id="UP000677804">
    <property type="component" value="Chromosome"/>
</dbReference>
<accession>A0ABX8D3V1</accession>
<organism evidence="1 2">
    <name type="scientific">Cellulomonas wangleii</name>
    <dbReference type="NCBI Taxonomy" id="2816956"/>
    <lineage>
        <taxon>Bacteria</taxon>
        <taxon>Bacillati</taxon>
        <taxon>Actinomycetota</taxon>
        <taxon>Actinomycetes</taxon>
        <taxon>Micrococcales</taxon>
        <taxon>Cellulomonadaceae</taxon>
        <taxon>Cellulomonas</taxon>
    </lineage>
</organism>
<name>A0ABX8D3V1_9CELL</name>
<reference evidence="1 2" key="1">
    <citation type="submission" date="2021-05" db="EMBL/GenBank/DDBJ databases">
        <title>Novel species in genus Cellulomonas.</title>
        <authorList>
            <person name="Zhang G."/>
        </authorList>
    </citation>
    <scope>NUCLEOTIDE SEQUENCE [LARGE SCALE GENOMIC DNA]</scope>
    <source>
        <strain evidence="2">zg-ZUI222</strain>
    </source>
</reference>
<protein>
    <recommendedName>
        <fullName evidence="3">PE domain-containing protein</fullName>
    </recommendedName>
</protein>
<gene>
    <name evidence="1" type="ORF">KG103_17245</name>
</gene>
<evidence type="ECO:0000313" key="2">
    <source>
        <dbReference type="Proteomes" id="UP000677804"/>
    </source>
</evidence>